<evidence type="ECO:0000313" key="2">
    <source>
        <dbReference type="EMBL" id="SHF03812.1"/>
    </source>
</evidence>
<keyword evidence="3" id="KW-1185">Reference proteome</keyword>
<evidence type="ECO:0000313" key="3">
    <source>
        <dbReference type="Proteomes" id="UP000184144"/>
    </source>
</evidence>
<dbReference type="Proteomes" id="UP000184144">
    <property type="component" value="Unassembled WGS sequence"/>
</dbReference>
<proteinExistence type="predicted"/>
<feature type="chain" id="PRO_5013290828" evidence="1">
    <location>
        <begin position="20"/>
        <end position="99"/>
    </location>
</feature>
<protein>
    <submittedName>
        <fullName evidence="2">Uncharacterized protein</fullName>
    </submittedName>
</protein>
<evidence type="ECO:0000256" key="1">
    <source>
        <dbReference type="SAM" id="SignalP"/>
    </source>
</evidence>
<reference evidence="3" key="1">
    <citation type="submission" date="2016-11" db="EMBL/GenBank/DDBJ databases">
        <authorList>
            <person name="Varghese N."/>
            <person name="Submissions S."/>
        </authorList>
    </citation>
    <scope>NUCLEOTIDE SEQUENCE [LARGE SCALE GENOMIC DNA]</scope>
    <source>
        <strain evidence="3">DSM 100566</strain>
    </source>
</reference>
<accession>A0A1M4YEB4</accession>
<gene>
    <name evidence="2" type="ORF">SAMN05444273_103508</name>
</gene>
<name>A0A1M4YEB4_9RHOB</name>
<dbReference type="OrthoDB" id="7866962at2"/>
<dbReference type="EMBL" id="FQUV01000003">
    <property type="protein sequence ID" value="SHF03812.1"/>
    <property type="molecule type" value="Genomic_DNA"/>
</dbReference>
<feature type="signal peptide" evidence="1">
    <location>
        <begin position="1"/>
        <end position="19"/>
    </location>
</feature>
<organism evidence="2 3">
    <name type="scientific">Litoreibacter ascidiaceicola</name>
    <dbReference type="NCBI Taxonomy" id="1486859"/>
    <lineage>
        <taxon>Bacteria</taxon>
        <taxon>Pseudomonadati</taxon>
        <taxon>Pseudomonadota</taxon>
        <taxon>Alphaproteobacteria</taxon>
        <taxon>Rhodobacterales</taxon>
        <taxon>Roseobacteraceae</taxon>
        <taxon>Litoreibacter</taxon>
    </lineage>
</organism>
<sequence>MKLLTLTTAIALAAAPVFAETPAERFGIIHAGSGASQAAQTTAVEKLSGDNVDDRIVIAAPAQTTRNSQGHLQLAKNMGVSPDAYTNAELAKMFIGAYD</sequence>
<keyword evidence="1" id="KW-0732">Signal</keyword>
<dbReference type="RefSeq" id="WP_073142806.1">
    <property type="nucleotide sequence ID" value="NZ_FQUV01000003.1"/>
</dbReference>
<dbReference type="AlphaFoldDB" id="A0A1M4YEB4"/>